<dbReference type="GeneID" id="20205262"/>
<name>T1F8W3_HELRO</name>
<protein>
    <submittedName>
        <fullName evidence="2 3">Uncharacterized protein</fullName>
    </submittedName>
</protein>
<gene>
    <name evidence="3" type="primary">20205262</name>
    <name evidence="2" type="ORF">HELRODRAFT_175128</name>
</gene>
<dbReference type="EnsemblMetazoa" id="HelroT175128">
    <property type="protein sequence ID" value="HelroP175128"/>
    <property type="gene ID" value="HelroG175128"/>
</dbReference>
<dbReference type="InParanoid" id="T1F8W3"/>
<dbReference type="RefSeq" id="XP_009020810.1">
    <property type="nucleotide sequence ID" value="XM_009022562.1"/>
</dbReference>
<dbReference type="HOGENOM" id="CLU_1808295_0_0_1"/>
<dbReference type="AlphaFoldDB" id="T1F8W3"/>
<feature type="compositionally biased region" description="Low complexity" evidence="1">
    <location>
        <begin position="85"/>
        <end position="99"/>
    </location>
</feature>
<evidence type="ECO:0000256" key="1">
    <source>
        <dbReference type="SAM" id="MobiDB-lite"/>
    </source>
</evidence>
<evidence type="ECO:0000313" key="2">
    <source>
        <dbReference type="EMBL" id="ESO01098.1"/>
    </source>
</evidence>
<reference evidence="2 4" key="2">
    <citation type="journal article" date="2013" name="Nature">
        <title>Insights into bilaterian evolution from three spiralian genomes.</title>
        <authorList>
            <person name="Simakov O."/>
            <person name="Marletaz F."/>
            <person name="Cho S.J."/>
            <person name="Edsinger-Gonzales E."/>
            <person name="Havlak P."/>
            <person name="Hellsten U."/>
            <person name="Kuo D.H."/>
            <person name="Larsson T."/>
            <person name="Lv J."/>
            <person name="Arendt D."/>
            <person name="Savage R."/>
            <person name="Osoegawa K."/>
            <person name="de Jong P."/>
            <person name="Grimwood J."/>
            <person name="Chapman J.A."/>
            <person name="Shapiro H."/>
            <person name="Aerts A."/>
            <person name="Otillar R.P."/>
            <person name="Terry A.Y."/>
            <person name="Boore J.L."/>
            <person name="Grigoriev I.V."/>
            <person name="Lindberg D.R."/>
            <person name="Seaver E.C."/>
            <person name="Weisblat D.A."/>
            <person name="Putnam N.H."/>
            <person name="Rokhsar D.S."/>
        </authorList>
    </citation>
    <scope>NUCLEOTIDE SEQUENCE</scope>
</reference>
<evidence type="ECO:0000313" key="3">
    <source>
        <dbReference type="EnsemblMetazoa" id="HelroP175128"/>
    </source>
</evidence>
<reference evidence="3" key="3">
    <citation type="submission" date="2015-06" db="UniProtKB">
        <authorList>
            <consortium name="EnsemblMetazoa"/>
        </authorList>
    </citation>
    <scope>IDENTIFICATION</scope>
</reference>
<accession>T1F8W3</accession>
<dbReference type="OrthoDB" id="6287020at2759"/>
<dbReference type="EMBL" id="AMQM01005151">
    <property type="status" value="NOT_ANNOTATED_CDS"/>
    <property type="molecule type" value="Genomic_DNA"/>
</dbReference>
<dbReference type="EMBL" id="KB096830">
    <property type="protein sequence ID" value="ESO01098.1"/>
    <property type="molecule type" value="Genomic_DNA"/>
</dbReference>
<proteinExistence type="predicted"/>
<dbReference type="CTD" id="20205262"/>
<sequence length="143" mass="15518">MADEVSVVVSKTENVENPFVAEGELSQKADYIISHSTITRHEIVIADPDNLLMSVDSEESQARDITKDSDENQNEVVVSEVVLEPTDASKQQQQVSKSKGASETQSIQVEVGKGNASMVVPQRAEEVKLKKGRKCCGKGCTIV</sequence>
<keyword evidence="4" id="KW-1185">Reference proteome</keyword>
<organism evidence="3 4">
    <name type="scientific">Helobdella robusta</name>
    <name type="common">Californian leech</name>
    <dbReference type="NCBI Taxonomy" id="6412"/>
    <lineage>
        <taxon>Eukaryota</taxon>
        <taxon>Metazoa</taxon>
        <taxon>Spiralia</taxon>
        <taxon>Lophotrochozoa</taxon>
        <taxon>Annelida</taxon>
        <taxon>Clitellata</taxon>
        <taxon>Hirudinea</taxon>
        <taxon>Rhynchobdellida</taxon>
        <taxon>Glossiphoniidae</taxon>
        <taxon>Helobdella</taxon>
    </lineage>
</organism>
<evidence type="ECO:0000313" key="4">
    <source>
        <dbReference type="Proteomes" id="UP000015101"/>
    </source>
</evidence>
<feature type="region of interest" description="Disordered" evidence="1">
    <location>
        <begin position="85"/>
        <end position="109"/>
    </location>
</feature>
<dbReference type="Proteomes" id="UP000015101">
    <property type="component" value="Unassembled WGS sequence"/>
</dbReference>
<reference evidence="4" key="1">
    <citation type="submission" date="2012-12" db="EMBL/GenBank/DDBJ databases">
        <authorList>
            <person name="Hellsten U."/>
            <person name="Grimwood J."/>
            <person name="Chapman J.A."/>
            <person name="Shapiro H."/>
            <person name="Aerts A."/>
            <person name="Otillar R.P."/>
            <person name="Terry A.Y."/>
            <person name="Boore J.L."/>
            <person name="Simakov O."/>
            <person name="Marletaz F."/>
            <person name="Cho S.-J."/>
            <person name="Edsinger-Gonzales E."/>
            <person name="Havlak P."/>
            <person name="Kuo D.-H."/>
            <person name="Larsson T."/>
            <person name="Lv J."/>
            <person name="Arendt D."/>
            <person name="Savage R."/>
            <person name="Osoegawa K."/>
            <person name="de Jong P."/>
            <person name="Lindberg D.R."/>
            <person name="Seaver E.C."/>
            <person name="Weisblat D.A."/>
            <person name="Putnam N.H."/>
            <person name="Grigoriev I.V."/>
            <person name="Rokhsar D.S."/>
        </authorList>
    </citation>
    <scope>NUCLEOTIDE SEQUENCE</scope>
</reference>
<dbReference type="KEGG" id="hro:HELRODRAFT_175128"/>